<evidence type="ECO:0000313" key="6">
    <source>
        <dbReference type="EMBL" id="SIS02503.1"/>
    </source>
</evidence>
<dbReference type="InterPro" id="IPR000639">
    <property type="entry name" value="Epox_hydrolase-like"/>
</dbReference>
<feature type="domain" description="Epoxide hydrolase N-terminal" evidence="5">
    <location>
        <begin position="21"/>
        <end position="126"/>
    </location>
</feature>
<evidence type="ECO:0000256" key="2">
    <source>
        <dbReference type="ARBA" id="ARBA00022797"/>
    </source>
</evidence>
<dbReference type="Pfam" id="PF06441">
    <property type="entry name" value="EHN"/>
    <property type="match status" value="1"/>
</dbReference>
<dbReference type="STRING" id="58117.SAMN05421833_12387"/>
<sequence length="383" mass="43657">MRNVGVMSENTQITPEIASQIRPFRIDVPQADLDDLKDRLGRTRWPDEIPESGWEYGVPVAYVKRLAEYWRDGYDWRAHEAEINRYPQFITEIDGQDIHFLHVRSPHEDAFPLILTHGWPGSIVEYLKVVEPLTNPEDPAQAFHLVIPSLPGFGFSGPTRERGWNRFRTARAWAELMRRLGYGRYGAVGNDGGSFVSPEVGRVDPEHVAGVHVTQIYSFPSGDPAEMANLTDEERKGLEVLQWFYENKMSFNMVHSQQPQTLSYGIFDSPAGLLGWNAQLFGEDVDDDFILTNTMLYWATGTATSATRFYYEDARAEHPKEPTTVPIGLAMFEGDFVSMRTFAERDHKNIVHWRSYDGGGHYAAHLRPDVLAADLRDFYAALR</sequence>
<dbReference type="Gene3D" id="3.40.50.1820">
    <property type="entry name" value="alpha/beta hydrolase"/>
    <property type="match status" value="1"/>
</dbReference>
<dbReference type="GO" id="GO:0097176">
    <property type="term" value="P:epoxide metabolic process"/>
    <property type="evidence" value="ECO:0007669"/>
    <property type="project" value="TreeGrafter"/>
</dbReference>
<protein>
    <submittedName>
        <fullName evidence="6">Pimeloyl-ACP methyl ester carboxylesterase</fullName>
    </submittedName>
</protein>
<keyword evidence="2" id="KW-0058">Aromatic hydrocarbons catabolism</keyword>
<dbReference type="InterPro" id="IPR016292">
    <property type="entry name" value="Epoxide_hydrolase"/>
</dbReference>
<comment type="similarity">
    <text evidence="1">Belongs to the peptidase S33 family.</text>
</comment>
<feature type="active site" description="Proton donor" evidence="4">
    <location>
        <position position="310"/>
    </location>
</feature>
<dbReference type="PRINTS" id="PR00412">
    <property type="entry name" value="EPOXHYDRLASE"/>
</dbReference>
<dbReference type="PIRSF" id="PIRSF001112">
    <property type="entry name" value="Epoxide_hydrolase"/>
    <property type="match status" value="1"/>
</dbReference>
<proteinExistence type="inferred from homology"/>
<dbReference type="AlphaFoldDB" id="A0A1N7FQ92"/>
<dbReference type="SUPFAM" id="SSF53474">
    <property type="entry name" value="alpha/beta-Hydrolases"/>
    <property type="match status" value="1"/>
</dbReference>
<dbReference type="PANTHER" id="PTHR21661">
    <property type="entry name" value="EPOXIDE HYDROLASE 1-RELATED"/>
    <property type="match status" value="1"/>
</dbReference>
<gene>
    <name evidence="6" type="ORF">SAMN05421833_12387</name>
</gene>
<dbReference type="Proteomes" id="UP000186096">
    <property type="component" value="Unassembled WGS sequence"/>
</dbReference>
<dbReference type="PANTHER" id="PTHR21661:SF35">
    <property type="entry name" value="EPOXIDE HYDROLASE"/>
    <property type="match status" value="1"/>
</dbReference>
<evidence type="ECO:0000313" key="7">
    <source>
        <dbReference type="Proteomes" id="UP000186096"/>
    </source>
</evidence>
<dbReference type="InterPro" id="IPR010497">
    <property type="entry name" value="Epoxide_hydro_N"/>
</dbReference>
<reference evidence="7" key="1">
    <citation type="submission" date="2017-01" db="EMBL/GenBank/DDBJ databases">
        <authorList>
            <person name="Varghese N."/>
            <person name="Submissions S."/>
        </authorList>
    </citation>
    <scope>NUCLEOTIDE SEQUENCE [LARGE SCALE GENOMIC DNA]</scope>
    <source>
        <strain evidence="7">ATCC 12950</strain>
    </source>
</reference>
<keyword evidence="7" id="KW-1185">Reference proteome</keyword>
<dbReference type="EMBL" id="FTNI01000023">
    <property type="protein sequence ID" value="SIS02503.1"/>
    <property type="molecule type" value="Genomic_DNA"/>
</dbReference>
<evidence type="ECO:0000256" key="3">
    <source>
        <dbReference type="ARBA" id="ARBA00022801"/>
    </source>
</evidence>
<dbReference type="InterPro" id="IPR029058">
    <property type="entry name" value="AB_hydrolase_fold"/>
</dbReference>
<dbReference type="GO" id="GO:0004301">
    <property type="term" value="F:epoxide hydrolase activity"/>
    <property type="evidence" value="ECO:0007669"/>
    <property type="project" value="TreeGrafter"/>
</dbReference>
<name>A0A1N7FQ92_9ACTN</name>
<evidence type="ECO:0000256" key="4">
    <source>
        <dbReference type="PIRSR" id="PIRSR001112-1"/>
    </source>
</evidence>
<accession>A0A1N7FQ92</accession>
<keyword evidence="3" id="KW-0378">Hydrolase</keyword>
<feature type="active site" description="Nucleophile" evidence="4">
    <location>
        <position position="191"/>
    </location>
</feature>
<evidence type="ECO:0000256" key="1">
    <source>
        <dbReference type="ARBA" id="ARBA00010088"/>
    </source>
</evidence>
<feature type="active site" description="Proton acceptor" evidence="4">
    <location>
        <position position="361"/>
    </location>
</feature>
<organism evidence="6 7">
    <name type="scientific">Microbispora rosea</name>
    <dbReference type="NCBI Taxonomy" id="58117"/>
    <lineage>
        <taxon>Bacteria</taxon>
        <taxon>Bacillati</taxon>
        <taxon>Actinomycetota</taxon>
        <taxon>Actinomycetes</taxon>
        <taxon>Streptosporangiales</taxon>
        <taxon>Streptosporangiaceae</taxon>
        <taxon>Microbispora</taxon>
    </lineage>
</organism>
<evidence type="ECO:0000259" key="5">
    <source>
        <dbReference type="Pfam" id="PF06441"/>
    </source>
</evidence>